<keyword evidence="1" id="KW-0131">Cell cycle</keyword>
<evidence type="ECO:0000256" key="1">
    <source>
        <dbReference type="HAMAP-Rule" id="MF_02209"/>
    </source>
</evidence>
<dbReference type="HAMAP" id="MF_02209">
    <property type="entry name" value="MurL"/>
    <property type="match status" value="1"/>
</dbReference>
<dbReference type="InterPro" id="IPR043689">
    <property type="entry name" value="MurL"/>
</dbReference>
<dbReference type="GO" id="GO:0016855">
    <property type="term" value="F:racemase and epimerase activity, acting on amino acids and derivatives"/>
    <property type="evidence" value="ECO:0007669"/>
    <property type="project" value="UniProtKB-UniRule"/>
</dbReference>
<evidence type="ECO:0000259" key="2">
    <source>
        <dbReference type="Pfam" id="PF26298"/>
    </source>
</evidence>
<keyword evidence="1" id="KW-0961">Cell wall biogenesis/degradation</keyword>
<comment type="caution">
    <text evidence="4">The sequence shown here is derived from an EMBL/GenBank/DDBJ whole genome shotgun (WGS) entry which is preliminary data.</text>
</comment>
<reference evidence="4 5" key="1">
    <citation type="submission" date="2020-01" db="EMBL/GenBank/DDBJ databases">
        <title>Anaeroalcalibacter tamaniensis gen. nov., sp. nov., moderately halophilic strictly anaerobic fermenter bacterium from mud volcano of Taman peninsula.</title>
        <authorList>
            <person name="Frolova A."/>
            <person name="Merkel A.Y."/>
            <person name="Slobodkin A.I."/>
        </authorList>
    </citation>
    <scope>NUCLEOTIDE SEQUENCE [LARGE SCALE GENOMIC DNA]</scope>
    <source>
        <strain evidence="4 5">F-3ap</strain>
    </source>
</reference>
<protein>
    <recommendedName>
        <fullName evidence="1">UDP-N-acetyl-alpha-D-muramoyl-L-alanyl-L-glutamate epimerase</fullName>
        <ecNumber evidence="1">5.1.1.23</ecNumber>
    </recommendedName>
    <alternativeName>
        <fullName evidence="1">UDP-MurNAc-L-Ala-L-Glu epimerase</fullName>
    </alternativeName>
</protein>
<dbReference type="RefSeq" id="WP_162370914.1">
    <property type="nucleotide sequence ID" value="NZ_JAAEEH010000030.1"/>
</dbReference>
<organism evidence="4 5">
    <name type="scientific">Anaerotalea alkaliphila</name>
    <dbReference type="NCBI Taxonomy" id="2662126"/>
    <lineage>
        <taxon>Bacteria</taxon>
        <taxon>Bacillati</taxon>
        <taxon>Bacillota</taxon>
        <taxon>Clostridia</taxon>
        <taxon>Eubacteriales</taxon>
        <taxon>Anaerotalea</taxon>
    </lineage>
</organism>
<name>A0A7X5KMP4_9FIRM</name>
<dbReference type="AlphaFoldDB" id="A0A7X5KMP4"/>
<comment type="pathway">
    <text evidence="1">Cell wall biogenesis; peptidoglycan biosynthesis.</text>
</comment>
<dbReference type="EMBL" id="JAAEEH010000030">
    <property type="protein sequence ID" value="NDL68191.1"/>
    <property type="molecule type" value="Genomic_DNA"/>
</dbReference>
<feature type="domain" description="MurL N-terminal" evidence="3">
    <location>
        <begin position="10"/>
        <end position="301"/>
    </location>
</feature>
<keyword evidence="1" id="KW-0132">Cell division</keyword>
<keyword evidence="1" id="KW-0573">Peptidoglycan synthesis</keyword>
<comment type="catalytic activity">
    <reaction evidence="1">
        <text>UDP-N-acetyl-alpha-D-muramoyl-L-alanyl-L-glutamate + ATP + H2O = UDP-N-acetyl-alpha-D-muramoyl-L-alanyl-D-glutamate + AMP + diphosphate + H(+)</text>
        <dbReference type="Rhea" id="RHEA:58812"/>
        <dbReference type="ChEBI" id="CHEBI:15377"/>
        <dbReference type="ChEBI" id="CHEBI:15378"/>
        <dbReference type="ChEBI" id="CHEBI:30616"/>
        <dbReference type="ChEBI" id="CHEBI:33019"/>
        <dbReference type="ChEBI" id="CHEBI:83900"/>
        <dbReference type="ChEBI" id="CHEBI:142725"/>
        <dbReference type="ChEBI" id="CHEBI:456215"/>
        <dbReference type="EC" id="5.1.1.23"/>
    </reaction>
</comment>
<dbReference type="GO" id="GO:0071555">
    <property type="term" value="P:cell wall organization"/>
    <property type="evidence" value="ECO:0007669"/>
    <property type="project" value="UniProtKB-KW"/>
</dbReference>
<dbReference type="UniPathway" id="UPA00219"/>
<dbReference type="InterPro" id="IPR058740">
    <property type="entry name" value="MurL_N"/>
</dbReference>
<gene>
    <name evidence="1" type="primary">murL</name>
    <name evidence="4" type="ORF">GXN74_10605</name>
</gene>
<sequence length="459" mass="52542">MNRKDYKELQRAYPRFLYESFGFGVEDGEAVCRFRYRIEGAGEPDVVFNHRISYGFQGEGEELERRLSGMEGLVFHIGLMESINYWKTTCSREFRVQCGHLSPEQALWWKKLFYHGLGEFIYLNGLHKEAGVDQENFVEFVSDREADVREVPVLALSGNLIPVGGGKDSVVTLELLKDRKEENLCFVMNPPQAAFDCIRVAGYEGWLLARRTFDRKMLDMNSQGFLNGHVPYSAILAWASVLGAVLAGKRHITLSNEKSANEPSVPGTDFNHQYSKSFDFEWDFNRYLHRHVLEGVEYFSLLRRMYELEIARRFAAHTAYHGVFRSCNRGKGSNSWCGHCPKCLFVFIILGPWMSLEELHGIFGKDLLADESLSKELLELLGLGETKPFECVGTVAEVRLAMKRLYLRHYRDGERKGLPALMALFLERMELDAIGELPGEAAGEDLIPPYFEELLKKEL</sequence>
<evidence type="ECO:0000313" key="4">
    <source>
        <dbReference type="EMBL" id="NDL68191.1"/>
    </source>
</evidence>
<dbReference type="InterPro" id="IPR058741">
    <property type="entry name" value="MurL_C"/>
</dbReference>
<dbReference type="Pfam" id="PF26299">
    <property type="entry name" value="MurL_N"/>
    <property type="match status" value="1"/>
</dbReference>
<feature type="domain" description="MurL C-terminal" evidence="2">
    <location>
        <begin position="323"/>
        <end position="410"/>
    </location>
</feature>
<accession>A0A7X5KMP4</accession>
<keyword evidence="1" id="KW-0413">Isomerase</keyword>
<dbReference type="GO" id="GO:0008360">
    <property type="term" value="P:regulation of cell shape"/>
    <property type="evidence" value="ECO:0007669"/>
    <property type="project" value="UniProtKB-KW"/>
</dbReference>
<evidence type="ECO:0000313" key="5">
    <source>
        <dbReference type="Proteomes" id="UP000461585"/>
    </source>
</evidence>
<keyword evidence="5" id="KW-1185">Reference proteome</keyword>
<dbReference type="GO" id="GO:0005737">
    <property type="term" value="C:cytoplasm"/>
    <property type="evidence" value="ECO:0007669"/>
    <property type="project" value="UniProtKB-UniRule"/>
</dbReference>
<comment type="similarity">
    <text evidence="1">Belongs to the MurL family.</text>
</comment>
<dbReference type="Pfam" id="PF26298">
    <property type="entry name" value="MurL_epimerase_C"/>
    <property type="match status" value="1"/>
</dbReference>
<dbReference type="GO" id="GO:0009252">
    <property type="term" value="P:peptidoglycan biosynthetic process"/>
    <property type="evidence" value="ECO:0007669"/>
    <property type="project" value="UniProtKB-UniRule"/>
</dbReference>
<evidence type="ECO:0000259" key="3">
    <source>
        <dbReference type="Pfam" id="PF26299"/>
    </source>
</evidence>
<dbReference type="GO" id="GO:0051301">
    <property type="term" value="P:cell division"/>
    <property type="evidence" value="ECO:0007669"/>
    <property type="project" value="UniProtKB-KW"/>
</dbReference>
<dbReference type="Proteomes" id="UP000461585">
    <property type="component" value="Unassembled WGS sequence"/>
</dbReference>
<keyword evidence="1" id="KW-0133">Cell shape</keyword>
<dbReference type="EC" id="5.1.1.23" evidence="1"/>
<proteinExistence type="inferred from homology"/>
<comment type="function">
    <text evidence="1">Cell wall formation. Catalyzes epimerization of the terminal L-glutamate in UDP-N-acetyl-alpha-D-muramoyl-L-alanyl-L-glutamate.</text>
</comment>